<keyword evidence="2" id="KW-1185">Reference proteome</keyword>
<dbReference type="InterPro" id="IPR010419">
    <property type="entry name" value="CO_DH_gsu"/>
</dbReference>
<dbReference type="Proteomes" id="UP001519332">
    <property type="component" value="Unassembled WGS sequence"/>
</dbReference>
<dbReference type="RefSeq" id="WP_209644966.1">
    <property type="nucleotide sequence ID" value="NZ_JAGINW010000001.1"/>
</dbReference>
<protein>
    <submittedName>
        <fullName evidence="1">Carbon monoxide dehydrogenase subunit G</fullName>
    </submittedName>
</protein>
<evidence type="ECO:0000313" key="1">
    <source>
        <dbReference type="EMBL" id="MBP2327870.1"/>
    </source>
</evidence>
<accession>A0ABS4TTZ9</accession>
<sequence>MKLTGRFETSTGATALLALQGGPDVLTAVPSLSSVRTDGAGNVRAIFTPRCTFIPMPFSITVAVQQARAAGAVLSVHGTRGPTAVDILLRLEFTQSPHGTSVSWTADVAVRGPGATVGQRVVRDLVSAALDEVLRDTAAVA</sequence>
<gene>
    <name evidence="1" type="ORF">JOF56_008255</name>
</gene>
<proteinExistence type="predicted"/>
<dbReference type="Pfam" id="PF06240">
    <property type="entry name" value="COXG"/>
    <property type="match status" value="1"/>
</dbReference>
<name>A0ABS4TTZ9_9PSEU</name>
<reference evidence="1 2" key="1">
    <citation type="submission" date="2021-03" db="EMBL/GenBank/DDBJ databases">
        <title>Sequencing the genomes of 1000 actinobacteria strains.</title>
        <authorList>
            <person name="Klenk H.-P."/>
        </authorList>
    </citation>
    <scope>NUCLEOTIDE SEQUENCE [LARGE SCALE GENOMIC DNA]</scope>
    <source>
        <strain evidence="1 2">DSM 46670</strain>
    </source>
</reference>
<dbReference type="Gene3D" id="3.30.530.20">
    <property type="match status" value="1"/>
</dbReference>
<comment type="caution">
    <text evidence="1">The sequence shown here is derived from an EMBL/GenBank/DDBJ whole genome shotgun (WGS) entry which is preliminary data.</text>
</comment>
<evidence type="ECO:0000313" key="2">
    <source>
        <dbReference type="Proteomes" id="UP001519332"/>
    </source>
</evidence>
<dbReference type="SUPFAM" id="SSF55961">
    <property type="entry name" value="Bet v1-like"/>
    <property type="match status" value="1"/>
</dbReference>
<dbReference type="EMBL" id="JAGINW010000001">
    <property type="protein sequence ID" value="MBP2327870.1"/>
    <property type="molecule type" value="Genomic_DNA"/>
</dbReference>
<dbReference type="InterPro" id="IPR023393">
    <property type="entry name" value="START-like_dom_sf"/>
</dbReference>
<organism evidence="1 2">
    <name type="scientific">Kibdelosporangium banguiense</name>
    <dbReference type="NCBI Taxonomy" id="1365924"/>
    <lineage>
        <taxon>Bacteria</taxon>
        <taxon>Bacillati</taxon>
        <taxon>Actinomycetota</taxon>
        <taxon>Actinomycetes</taxon>
        <taxon>Pseudonocardiales</taxon>
        <taxon>Pseudonocardiaceae</taxon>
        <taxon>Kibdelosporangium</taxon>
    </lineage>
</organism>